<evidence type="ECO:0000256" key="2">
    <source>
        <dbReference type="ARBA" id="ARBA00022833"/>
    </source>
</evidence>
<sequence>MDFECPICSDDSHVFNSNETQLCMVADCGHVFHRKCVAQWQERGHTTCPSCRQHCNRVYDLYGAVSLPVKKKVQNDRPCKKCSLLHSALGNLRRCYVKLQSTLDTARAVLKEKEKSCSLKDWKIVHLKSVIQTYQLRLNVTTRIRKNS</sequence>
<evidence type="ECO:0000256" key="1">
    <source>
        <dbReference type="ARBA" id="ARBA00022771"/>
    </source>
</evidence>
<evidence type="ECO:0000313" key="6">
    <source>
        <dbReference type="Proteomes" id="UP000198287"/>
    </source>
</evidence>
<evidence type="ECO:0000259" key="4">
    <source>
        <dbReference type="PROSITE" id="PS50089"/>
    </source>
</evidence>
<accession>A0A226EJA7</accession>
<dbReference type="GO" id="GO:0008270">
    <property type="term" value="F:zinc ion binding"/>
    <property type="evidence" value="ECO:0007669"/>
    <property type="project" value="UniProtKB-KW"/>
</dbReference>
<gene>
    <name evidence="5" type="ORF">Fcan01_08543</name>
</gene>
<dbReference type="Gene3D" id="3.30.40.10">
    <property type="entry name" value="Zinc/RING finger domain, C3HC4 (zinc finger)"/>
    <property type="match status" value="1"/>
</dbReference>
<dbReference type="OrthoDB" id="8043741at2759"/>
<dbReference type="SMART" id="SM00184">
    <property type="entry name" value="RING"/>
    <property type="match status" value="1"/>
</dbReference>
<keyword evidence="6" id="KW-1185">Reference proteome</keyword>
<keyword evidence="2" id="KW-0862">Zinc</keyword>
<proteinExistence type="predicted"/>
<evidence type="ECO:0000313" key="5">
    <source>
        <dbReference type="EMBL" id="OXA57197.1"/>
    </source>
</evidence>
<keyword evidence="1 3" id="KW-0479">Metal-binding</keyword>
<dbReference type="AlphaFoldDB" id="A0A226EJA7"/>
<name>A0A226EJA7_FOLCA</name>
<dbReference type="Pfam" id="PF13639">
    <property type="entry name" value="zf-RING_2"/>
    <property type="match status" value="1"/>
</dbReference>
<dbReference type="Proteomes" id="UP000198287">
    <property type="component" value="Unassembled WGS sequence"/>
</dbReference>
<feature type="domain" description="RING-type" evidence="4">
    <location>
        <begin position="5"/>
        <end position="52"/>
    </location>
</feature>
<dbReference type="InterPro" id="IPR013083">
    <property type="entry name" value="Znf_RING/FYVE/PHD"/>
</dbReference>
<keyword evidence="1 3" id="KW-0863">Zinc-finger</keyword>
<comment type="caution">
    <text evidence="5">The sequence shown here is derived from an EMBL/GenBank/DDBJ whole genome shotgun (WGS) entry which is preliminary data.</text>
</comment>
<dbReference type="STRING" id="158441.A0A226EJA7"/>
<evidence type="ECO:0000256" key="3">
    <source>
        <dbReference type="PROSITE-ProRule" id="PRU00175"/>
    </source>
</evidence>
<dbReference type="PROSITE" id="PS50089">
    <property type="entry name" value="ZF_RING_2"/>
    <property type="match status" value="1"/>
</dbReference>
<dbReference type="SUPFAM" id="SSF57850">
    <property type="entry name" value="RING/U-box"/>
    <property type="match status" value="1"/>
</dbReference>
<dbReference type="InterPro" id="IPR001841">
    <property type="entry name" value="Znf_RING"/>
</dbReference>
<organism evidence="5 6">
    <name type="scientific">Folsomia candida</name>
    <name type="common">Springtail</name>
    <dbReference type="NCBI Taxonomy" id="158441"/>
    <lineage>
        <taxon>Eukaryota</taxon>
        <taxon>Metazoa</taxon>
        <taxon>Ecdysozoa</taxon>
        <taxon>Arthropoda</taxon>
        <taxon>Hexapoda</taxon>
        <taxon>Collembola</taxon>
        <taxon>Entomobryomorpha</taxon>
        <taxon>Isotomoidea</taxon>
        <taxon>Isotomidae</taxon>
        <taxon>Proisotominae</taxon>
        <taxon>Folsomia</taxon>
    </lineage>
</organism>
<dbReference type="EMBL" id="LNIX01000003">
    <property type="protein sequence ID" value="OXA57197.1"/>
    <property type="molecule type" value="Genomic_DNA"/>
</dbReference>
<reference evidence="5 6" key="1">
    <citation type="submission" date="2015-12" db="EMBL/GenBank/DDBJ databases">
        <title>The genome of Folsomia candida.</title>
        <authorList>
            <person name="Faddeeva A."/>
            <person name="Derks M.F."/>
            <person name="Anvar Y."/>
            <person name="Smit S."/>
            <person name="Van Straalen N."/>
            <person name="Roelofs D."/>
        </authorList>
    </citation>
    <scope>NUCLEOTIDE SEQUENCE [LARGE SCALE GENOMIC DNA]</scope>
    <source>
        <strain evidence="5 6">VU population</strain>
        <tissue evidence="5">Whole body</tissue>
    </source>
</reference>
<protein>
    <submittedName>
        <fullName evidence="5">Putative SWI/SNF-related matrix-associated actin-dependent regulator of chromatin subfamily A member 3-like 1</fullName>
    </submittedName>
</protein>